<dbReference type="Proteomes" id="UP001501204">
    <property type="component" value="Unassembled WGS sequence"/>
</dbReference>
<organism evidence="2 3">
    <name type="scientific">Kocuria aegyptia</name>
    <dbReference type="NCBI Taxonomy" id="330943"/>
    <lineage>
        <taxon>Bacteria</taxon>
        <taxon>Bacillati</taxon>
        <taxon>Actinomycetota</taxon>
        <taxon>Actinomycetes</taxon>
        <taxon>Micrococcales</taxon>
        <taxon>Micrococcaceae</taxon>
        <taxon>Kocuria</taxon>
    </lineage>
</organism>
<protein>
    <submittedName>
        <fullName evidence="2">Uncharacterized protein</fullName>
    </submittedName>
</protein>
<dbReference type="EMBL" id="BAAAOA010000005">
    <property type="protein sequence ID" value="GAA1747349.1"/>
    <property type="molecule type" value="Genomic_DNA"/>
</dbReference>
<comment type="caution">
    <text evidence="2">The sequence shown here is derived from an EMBL/GenBank/DDBJ whole genome shotgun (WGS) entry which is preliminary data.</text>
</comment>
<keyword evidence="3" id="KW-1185">Reference proteome</keyword>
<sequence length="119" mass="13064">MWSRTVDHEVRDRADVEHLTGHGIDLTDERTREAVAEMFANEPHDLTDGLKLALINYNDVDDLAPTETDKTDAFTDPNALPIDTMPTSGHDVQLFGTMSVPVPARTIEAPPLAPGDGTW</sequence>
<proteinExistence type="predicted"/>
<name>A0ABN2K3M3_9MICC</name>
<evidence type="ECO:0000313" key="3">
    <source>
        <dbReference type="Proteomes" id="UP001501204"/>
    </source>
</evidence>
<feature type="region of interest" description="Disordered" evidence="1">
    <location>
        <begin position="66"/>
        <end position="92"/>
    </location>
</feature>
<gene>
    <name evidence="2" type="ORF">GCM10009767_02630</name>
</gene>
<evidence type="ECO:0000256" key="1">
    <source>
        <dbReference type="SAM" id="MobiDB-lite"/>
    </source>
</evidence>
<accession>A0ABN2K3M3</accession>
<reference evidence="2 3" key="1">
    <citation type="journal article" date="2019" name="Int. J. Syst. Evol. Microbiol.">
        <title>The Global Catalogue of Microorganisms (GCM) 10K type strain sequencing project: providing services to taxonomists for standard genome sequencing and annotation.</title>
        <authorList>
            <consortium name="The Broad Institute Genomics Platform"/>
            <consortium name="The Broad Institute Genome Sequencing Center for Infectious Disease"/>
            <person name="Wu L."/>
            <person name="Ma J."/>
        </authorList>
    </citation>
    <scope>NUCLEOTIDE SEQUENCE [LARGE SCALE GENOMIC DNA]</scope>
    <source>
        <strain evidence="2 3">JCM 14735</strain>
    </source>
</reference>
<evidence type="ECO:0000313" key="2">
    <source>
        <dbReference type="EMBL" id="GAA1747349.1"/>
    </source>
</evidence>
<dbReference type="RefSeq" id="WP_344119124.1">
    <property type="nucleotide sequence ID" value="NZ_BAAAOA010000005.1"/>
</dbReference>